<dbReference type="Proteomes" id="UP000288716">
    <property type="component" value="Unassembled WGS sequence"/>
</dbReference>
<dbReference type="EMBL" id="NCKV01008394">
    <property type="protein sequence ID" value="RWS22591.1"/>
    <property type="molecule type" value="Genomic_DNA"/>
</dbReference>
<accession>A0A443S530</accession>
<reference evidence="1 2" key="1">
    <citation type="journal article" date="2018" name="Gigascience">
        <title>Genomes of trombidid mites reveal novel predicted allergens and laterally-transferred genes associated with secondary metabolism.</title>
        <authorList>
            <person name="Dong X."/>
            <person name="Chaisiri K."/>
            <person name="Xia D."/>
            <person name="Armstrong S.D."/>
            <person name="Fang Y."/>
            <person name="Donnelly M.J."/>
            <person name="Kadowaki T."/>
            <person name="McGarry J.W."/>
            <person name="Darby A.C."/>
            <person name="Makepeace B.L."/>
        </authorList>
    </citation>
    <scope>NUCLEOTIDE SEQUENCE [LARGE SCALE GENOMIC DNA]</scope>
    <source>
        <strain evidence="1">UoL-UT</strain>
    </source>
</reference>
<gene>
    <name evidence="1" type="ORF">B4U80_01293</name>
</gene>
<organism evidence="1 2">
    <name type="scientific">Leptotrombidium deliense</name>
    <dbReference type="NCBI Taxonomy" id="299467"/>
    <lineage>
        <taxon>Eukaryota</taxon>
        <taxon>Metazoa</taxon>
        <taxon>Ecdysozoa</taxon>
        <taxon>Arthropoda</taxon>
        <taxon>Chelicerata</taxon>
        <taxon>Arachnida</taxon>
        <taxon>Acari</taxon>
        <taxon>Acariformes</taxon>
        <taxon>Trombidiformes</taxon>
        <taxon>Prostigmata</taxon>
        <taxon>Anystina</taxon>
        <taxon>Parasitengona</taxon>
        <taxon>Trombiculoidea</taxon>
        <taxon>Trombiculidae</taxon>
        <taxon>Leptotrombidium</taxon>
    </lineage>
</organism>
<evidence type="ECO:0000313" key="2">
    <source>
        <dbReference type="Proteomes" id="UP000288716"/>
    </source>
</evidence>
<proteinExistence type="predicted"/>
<dbReference type="VEuPathDB" id="VectorBase:LDEU009449"/>
<name>A0A443S530_9ACAR</name>
<protein>
    <submittedName>
        <fullName evidence="1">Uncharacterized protein</fullName>
    </submittedName>
</protein>
<keyword evidence="2" id="KW-1185">Reference proteome</keyword>
<comment type="caution">
    <text evidence="1">The sequence shown here is derived from an EMBL/GenBank/DDBJ whole genome shotgun (WGS) entry which is preliminary data.</text>
</comment>
<sequence>MIIAFVRAD</sequence>
<evidence type="ECO:0000313" key="1">
    <source>
        <dbReference type="EMBL" id="RWS22591.1"/>
    </source>
</evidence>